<dbReference type="GO" id="GO:0005886">
    <property type="term" value="C:plasma membrane"/>
    <property type="evidence" value="ECO:0007669"/>
    <property type="project" value="UniProtKB-SubCell"/>
</dbReference>
<keyword evidence="10" id="KW-1185">Reference proteome</keyword>
<comment type="subcellular location">
    <subcellularLocation>
        <location evidence="1">Cell membrane</location>
        <topology evidence="1">Multi-pass membrane protein</topology>
    </subcellularLocation>
</comment>
<evidence type="ECO:0000256" key="7">
    <source>
        <dbReference type="ARBA" id="ARBA00023136"/>
    </source>
</evidence>
<feature type="transmembrane region" description="Helical" evidence="8">
    <location>
        <begin position="264"/>
        <end position="286"/>
    </location>
</feature>
<organism evidence="9 10">
    <name type="scientific">Pelagibacterium halotolerans (strain DSM 22347 / JCM 15775 / CGMCC 1.7692 / B2)</name>
    <dbReference type="NCBI Taxonomy" id="1082931"/>
    <lineage>
        <taxon>Bacteria</taxon>
        <taxon>Pseudomonadati</taxon>
        <taxon>Pseudomonadota</taxon>
        <taxon>Alphaproteobacteria</taxon>
        <taxon>Hyphomicrobiales</taxon>
        <taxon>Devosiaceae</taxon>
        <taxon>Pelagibacterium</taxon>
    </lineage>
</organism>
<accession>G4RFG5</accession>
<feature type="transmembrane region" description="Helical" evidence="8">
    <location>
        <begin position="133"/>
        <end position="154"/>
    </location>
</feature>
<dbReference type="PANTHER" id="PTHR30472:SF1">
    <property type="entry name" value="FE(3+) DICITRATE TRANSPORT SYSTEM PERMEASE PROTEIN FECC-RELATED"/>
    <property type="match status" value="1"/>
</dbReference>
<feature type="transmembrane region" description="Helical" evidence="8">
    <location>
        <begin position="174"/>
        <end position="195"/>
    </location>
</feature>
<dbReference type="Gene3D" id="1.10.3470.10">
    <property type="entry name" value="ABC transporter involved in vitamin B12 uptake, BtuC"/>
    <property type="match status" value="1"/>
</dbReference>
<comment type="similarity">
    <text evidence="2">Belongs to the binding-protein-dependent transport system permease family. FecCD subfamily.</text>
</comment>
<evidence type="ECO:0000256" key="2">
    <source>
        <dbReference type="ARBA" id="ARBA00007935"/>
    </source>
</evidence>
<keyword evidence="5 8" id="KW-0812">Transmembrane</keyword>
<gene>
    <name evidence="9" type="ordered locus">KKY_1993</name>
</gene>
<sequence>MALAIAMACSVMLGLKIYSPSQVWRAFVAFDGSETSVVIVNLRLPRAIIAPLTGAGLGVAGVIIQTLARNRIASPDTLGLNAGASLAVVVASFWLGVSSLAGLSLAAAVGALLTSLLVFGIAAGAGGLSPLRIVLVGVTMAGLGHALVEIILTSNEAALEQLLFWLSGAIVDRPISLAVNGGVMLVIGAALGWSLAPSLDALQADDATASGLGVPLGLVRGASFIAIALLTGSAITMAGPVGFVGLVIPHAARALAGLRHRHQIAAAALLGAIYVTVADIAVRYVIYPAEAPVGAVTAAVGGVVLLGLLKRRAA</sequence>
<feature type="transmembrane region" description="Helical" evidence="8">
    <location>
        <begin position="103"/>
        <end position="126"/>
    </location>
</feature>
<evidence type="ECO:0000256" key="6">
    <source>
        <dbReference type="ARBA" id="ARBA00022989"/>
    </source>
</evidence>
<proteinExistence type="inferred from homology"/>
<keyword evidence="7 8" id="KW-0472">Membrane</keyword>
<dbReference type="eggNOG" id="COG0609">
    <property type="taxonomic scope" value="Bacteria"/>
</dbReference>
<dbReference type="InterPro" id="IPR037294">
    <property type="entry name" value="ABC_BtuC-like"/>
</dbReference>
<dbReference type="CDD" id="cd06550">
    <property type="entry name" value="TM_ABC_iron-siderophores_like"/>
    <property type="match status" value="1"/>
</dbReference>
<dbReference type="Pfam" id="PF01032">
    <property type="entry name" value="FecCD"/>
    <property type="match status" value="1"/>
</dbReference>
<keyword evidence="6 8" id="KW-1133">Transmembrane helix</keyword>
<dbReference type="AlphaFoldDB" id="G4RFG5"/>
<dbReference type="STRING" id="1082931.KKY_1993"/>
<dbReference type="HOGENOM" id="CLU_013016_1_0_5"/>
<dbReference type="InterPro" id="IPR000522">
    <property type="entry name" value="ABC_transptr_permease_BtuC"/>
</dbReference>
<evidence type="ECO:0000256" key="1">
    <source>
        <dbReference type="ARBA" id="ARBA00004651"/>
    </source>
</evidence>
<dbReference type="GO" id="GO:0033214">
    <property type="term" value="P:siderophore-iron import into cell"/>
    <property type="evidence" value="ECO:0007669"/>
    <property type="project" value="TreeGrafter"/>
</dbReference>
<name>G4RFG5_PELHB</name>
<keyword evidence="3" id="KW-0813">Transport</keyword>
<dbReference type="EMBL" id="CP003075">
    <property type="protein sequence ID" value="AEQ52003.1"/>
    <property type="molecule type" value="Genomic_DNA"/>
</dbReference>
<dbReference type="GO" id="GO:0022857">
    <property type="term" value="F:transmembrane transporter activity"/>
    <property type="evidence" value="ECO:0007669"/>
    <property type="project" value="InterPro"/>
</dbReference>
<dbReference type="PANTHER" id="PTHR30472">
    <property type="entry name" value="FERRIC ENTEROBACTIN TRANSPORT SYSTEM PERMEASE PROTEIN"/>
    <property type="match status" value="1"/>
</dbReference>
<feature type="transmembrane region" description="Helical" evidence="8">
    <location>
        <begin position="49"/>
        <end position="68"/>
    </location>
</feature>
<feature type="transmembrane region" description="Helical" evidence="8">
    <location>
        <begin position="80"/>
        <end position="97"/>
    </location>
</feature>
<feature type="transmembrane region" description="Helical" evidence="8">
    <location>
        <begin position="292"/>
        <end position="309"/>
    </location>
</feature>
<dbReference type="PATRIC" id="fig|1082931.4.peg.1962"/>
<keyword evidence="4" id="KW-1003">Cell membrane</keyword>
<reference evidence="9 10" key="1">
    <citation type="journal article" date="2012" name="J. Bacteriol.">
        <title>Complete genome sequence of Pelagibacterium halotolerans B2T.</title>
        <authorList>
            <person name="Huo Y.Y."/>
            <person name="Cheng H."/>
            <person name="Han X.F."/>
            <person name="Jiang X.W."/>
            <person name="Sun C."/>
            <person name="Zhang X.Q."/>
            <person name="Zhu X.F."/>
            <person name="Liu Y.F."/>
            <person name="Li P.F."/>
            <person name="Ni P.X."/>
            <person name="Wu M."/>
        </authorList>
    </citation>
    <scope>NUCLEOTIDE SEQUENCE [LARGE SCALE GENOMIC DNA]</scope>
    <source>
        <strain evidence="10">DSM 22347 / JCM 15775 / CGMCC 1.7692 / B2</strain>
    </source>
</reference>
<dbReference type="Proteomes" id="UP000008850">
    <property type="component" value="Chromosome"/>
</dbReference>
<protein>
    <submittedName>
        <fullName evidence="9">Transport system permease protein</fullName>
    </submittedName>
</protein>
<dbReference type="SUPFAM" id="SSF81345">
    <property type="entry name" value="ABC transporter involved in vitamin B12 uptake, BtuC"/>
    <property type="match status" value="1"/>
</dbReference>
<evidence type="ECO:0000256" key="8">
    <source>
        <dbReference type="SAM" id="Phobius"/>
    </source>
</evidence>
<dbReference type="KEGG" id="phl:KKY_1993"/>
<evidence type="ECO:0000313" key="9">
    <source>
        <dbReference type="EMBL" id="AEQ52003.1"/>
    </source>
</evidence>
<evidence type="ECO:0000256" key="3">
    <source>
        <dbReference type="ARBA" id="ARBA00022448"/>
    </source>
</evidence>
<feature type="transmembrane region" description="Helical" evidence="8">
    <location>
        <begin position="234"/>
        <end position="252"/>
    </location>
</feature>
<evidence type="ECO:0000256" key="4">
    <source>
        <dbReference type="ARBA" id="ARBA00022475"/>
    </source>
</evidence>
<evidence type="ECO:0000313" key="10">
    <source>
        <dbReference type="Proteomes" id="UP000008850"/>
    </source>
</evidence>
<evidence type="ECO:0000256" key="5">
    <source>
        <dbReference type="ARBA" id="ARBA00022692"/>
    </source>
</evidence>